<dbReference type="EMBL" id="CAJHNH020003158">
    <property type="protein sequence ID" value="CAG5128674.1"/>
    <property type="molecule type" value="Genomic_DNA"/>
</dbReference>
<organism evidence="1 2">
    <name type="scientific">Candidula unifasciata</name>
    <dbReference type="NCBI Taxonomy" id="100452"/>
    <lineage>
        <taxon>Eukaryota</taxon>
        <taxon>Metazoa</taxon>
        <taxon>Spiralia</taxon>
        <taxon>Lophotrochozoa</taxon>
        <taxon>Mollusca</taxon>
        <taxon>Gastropoda</taxon>
        <taxon>Heterobranchia</taxon>
        <taxon>Euthyneura</taxon>
        <taxon>Panpulmonata</taxon>
        <taxon>Eupulmonata</taxon>
        <taxon>Stylommatophora</taxon>
        <taxon>Helicina</taxon>
        <taxon>Helicoidea</taxon>
        <taxon>Geomitridae</taxon>
        <taxon>Candidula</taxon>
    </lineage>
</organism>
<comment type="caution">
    <text evidence="1">The sequence shown here is derived from an EMBL/GenBank/DDBJ whole genome shotgun (WGS) entry which is preliminary data.</text>
</comment>
<evidence type="ECO:0000313" key="1">
    <source>
        <dbReference type="EMBL" id="CAG5128674.1"/>
    </source>
</evidence>
<feature type="non-terminal residue" evidence="1">
    <location>
        <position position="50"/>
    </location>
</feature>
<dbReference type="Proteomes" id="UP000678393">
    <property type="component" value="Unassembled WGS sequence"/>
</dbReference>
<dbReference type="AlphaFoldDB" id="A0A8S3ZGF1"/>
<feature type="non-terminal residue" evidence="1">
    <location>
        <position position="1"/>
    </location>
</feature>
<sequence length="50" mass="5720">VYLCNQIIYDSLTEDTIRKKRSELQIQGMDVAIAMKQSQDVITTLSNICQ</sequence>
<protein>
    <submittedName>
        <fullName evidence="1">Uncharacterized protein</fullName>
    </submittedName>
</protein>
<name>A0A8S3ZGF1_9EUPU</name>
<proteinExistence type="predicted"/>
<accession>A0A8S3ZGF1</accession>
<dbReference type="OrthoDB" id="6250593at2759"/>
<reference evidence="1" key="1">
    <citation type="submission" date="2021-04" db="EMBL/GenBank/DDBJ databases">
        <authorList>
            <consortium name="Molecular Ecology Group"/>
        </authorList>
    </citation>
    <scope>NUCLEOTIDE SEQUENCE</scope>
</reference>
<evidence type="ECO:0000313" key="2">
    <source>
        <dbReference type="Proteomes" id="UP000678393"/>
    </source>
</evidence>
<gene>
    <name evidence="1" type="ORF">CUNI_LOCUS14232</name>
</gene>
<keyword evidence="2" id="KW-1185">Reference proteome</keyword>